<dbReference type="AlphaFoldDB" id="A0A3B0ZLQ4"/>
<protein>
    <submittedName>
        <fullName evidence="1">Uncharacterized protein</fullName>
    </submittedName>
</protein>
<proteinExistence type="predicted"/>
<name>A0A3B0ZLQ4_9ZZZZ</name>
<sequence>MKKLAHGLLFLSALLLASPAFAGGHLRVINDTNTRIDIECGHDGKAGRAHGVSHGRSQGIDIHGRGEIHCSAFNDHGRKVASRSFHYDHGNESYRWRVNNAGHHNQGGGH</sequence>
<evidence type="ECO:0000313" key="1">
    <source>
        <dbReference type="EMBL" id="VAW92581.1"/>
    </source>
</evidence>
<accession>A0A3B0ZLQ4</accession>
<gene>
    <name evidence="1" type="ORF">MNBD_GAMMA23-2424</name>
</gene>
<dbReference type="EMBL" id="UOFT01000027">
    <property type="protein sequence ID" value="VAW92581.1"/>
    <property type="molecule type" value="Genomic_DNA"/>
</dbReference>
<reference evidence="1" key="1">
    <citation type="submission" date="2018-06" db="EMBL/GenBank/DDBJ databases">
        <authorList>
            <person name="Zhirakovskaya E."/>
        </authorList>
    </citation>
    <scope>NUCLEOTIDE SEQUENCE</scope>
</reference>
<organism evidence="1">
    <name type="scientific">hydrothermal vent metagenome</name>
    <dbReference type="NCBI Taxonomy" id="652676"/>
    <lineage>
        <taxon>unclassified sequences</taxon>
        <taxon>metagenomes</taxon>
        <taxon>ecological metagenomes</taxon>
    </lineage>
</organism>